<keyword evidence="3" id="KW-0645">Protease</keyword>
<dbReference type="STRING" id="549789.NIES30_13350"/>
<protein>
    <submittedName>
        <fullName evidence="3">CAAX protease family protein</fullName>
    </submittedName>
</protein>
<dbReference type="GO" id="GO:0006508">
    <property type="term" value="P:proteolysis"/>
    <property type="evidence" value="ECO:0007669"/>
    <property type="project" value="UniProtKB-KW"/>
</dbReference>
<gene>
    <name evidence="3" type="ORF">NIES30_13350</name>
</gene>
<keyword evidence="1" id="KW-0472">Membrane</keyword>
<feature type="transmembrane region" description="Helical" evidence="1">
    <location>
        <begin position="171"/>
        <end position="194"/>
    </location>
</feature>
<dbReference type="GO" id="GO:0004175">
    <property type="term" value="F:endopeptidase activity"/>
    <property type="evidence" value="ECO:0007669"/>
    <property type="project" value="UniProtKB-ARBA"/>
</dbReference>
<feature type="transmembrane region" description="Helical" evidence="1">
    <location>
        <begin position="46"/>
        <end position="67"/>
    </location>
</feature>
<evidence type="ECO:0000313" key="4">
    <source>
        <dbReference type="Proteomes" id="UP000185557"/>
    </source>
</evidence>
<dbReference type="EMBL" id="MRCG01000009">
    <property type="protein sequence ID" value="OKH47449.1"/>
    <property type="molecule type" value="Genomic_DNA"/>
</dbReference>
<evidence type="ECO:0000313" key="3">
    <source>
        <dbReference type="EMBL" id="OKH47449.1"/>
    </source>
</evidence>
<dbReference type="Pfam" id="PF02517">
    <property type="entry name" value="Rce1-like"/>
    <property type="match status" value="1"/>
</dbReference>
<name>A0A1U7J4P9_9CYAN</name>
<comment type="caution">
    <text evidence="3">The sequence shown here is derived from an EMBL/GenBank/DDBJ whole genome shotgun (WGS) entry which is preliminary data.</text>
</comment>
<keyword evidence="3" id="KW-0378">Hydrolase</keyword>
<sequence>MVDHKNARLRLFGLLWLAGMAGVMTLVLVPLPLLPEGAPPAAVVRLLVLVQPTVLLSVAVLIGVLLAHRLGLRAPGAEALAAGRSWRQALVPQLLPGVVGGLISGALLTAIALLSRPLLPPAYEAAEPTPLLVRFLYGGITEEILIRWGLMTLLLWLGWRFGQQRQGKPQTQWVVVAIAVSSLMFAVAHLPYAIALGLPLTPALVGFLLIQNSLVAVVAGYLFWRYGLEAAMIAHLTVHAVLALLG</sequence>
<reference evidence="3 4" key="1">
    <citation type="submission" date="2016-11" db="EMBL/GenBank/DDBJ databases">
        <title>Draft Genome Sequences of Nine Cyanobacterial Strains from Diverse Habitats.</title>
        <authorList>
            <person name="Zhu T."/>
            <person name="Hou S."/>
            <person name="Lu X."/>
            <person name="Hess W.R."/>
        </authorList>
    </citation>
    <scope>NUCLEOTIDE SEQUENCE [LARGE SCALE GENOMIC DNA]</scope>
    <source>
        <strain evidence="3 4">NIES-30</strain>
    </source>
</reference>
<feature type="transmembrane region" description="Helical" evidence="1">
    <location>
        <begin position="94"/>
        <end position="115"/>
    </location>
</feature>
<feature type="transmembrane region" description="Helical" evidence="1">
    <location>
        <begin position="12"/>
        <end position="34"/>
    </location>
</feature>
<evidence type="ECO:0000256" key="1">
    <source>
        <dbReference type="SAM" id="Phobius"/>
    </source>
</evidence>
<keyword evidence="1" id="KW-0812">Transmembrane</keyword>
<keyword evidence="4" id="KW-1185">Reference proteome</keyword>
<dbReference type="GO" id="GO:0080120">
    <property type="term" value="P:CAAX-box protein maturation"/>
    <property type="evidence" value="ECO:0007669"/>
    <property type="project" value="UniProtKB-ARBA"/>
</dbReference>
<evidence type="ECO:0000259" key="2">
    <source>
        <dbReference type="Pfam" id="PF02517"/>
    </source>
</evidence>
<organism evidence="3 4">
    <name type="scientific">Phormidium tenue NIES-30</name>
    <dbReference type="NCBI Taxonomy" id="549789"/>
    <lineage>
        <taxon>Bacteria</taxon>
        <taxon>Bacillati</taxon>
        <taxon>Cyanobacteriota</taxon>
        <taxon>Cyanophyceae</taxon>
        <taxon>Oscillatoriophycideae</taxon>
        <taxon>Oscillatoriales</taxon>
        <taxon>Oscillatoriaceae</taxon>
        <taxon>Phormidium</taxon>
    </lineage>
</organism>
<dbReference type="OrthoDB" id="378663at2"/>
<feature type="domain" description="CAAX prenyl protease 2/Lysostaphin resistance protein A-like" evidence="2">
    <location>
        <begin position="131"/>
        <end position="240"/>
    </location>
</feature>
<feature type="transmembrane region" description="Helical" evidence="1">
    <location>
        <begin position="135"/>
        <end position="159"/>
    </location>
</feature>
<dbReference type="AlphaFoldDB" id="A0A1U7J4P9"/>
<dbReference type="RefSeq" id="WP_073608926.1">
    <property type="nucleotide sequence ID" value="NZ_MRCG01000009.1"/>
</dbReference>
<feature type="transmembrane region" description="Helical" evidence="1">
    <location>
        <begin position="200"/>
        <end position="224"/>
    </location>
</feature>
<proteinExistence type="predicted"/>
<dbReference type="Proteomes" id="UP000185557">
    <property type="component" value="Unassembled WGS sequence"/>
</dbReference>
<accession>A0A1U7J4P9</accession>
<keyword evidence="1" id="KW-1133">Transmembrane helix</keyword>
<dbReference type="InterPro" id="IPR003675">
    <property type="entry name" value="Rce1/LyrA-like_dom"/>
</dbReference>